<protein>
    <submittedName>
        <fullName evidence="1">Uncharacterized protein</fullName>
    </submittedName>
</protein>
<reference evidence="2" key="1">
    <citation type="journal article" date="2019" name="Int. J. Syst. Evol. Microbiol.">
        <title>The Global Catalogue of Microorganisms (GCM) 10K type strain sequencing project: providing services to taxonomists for standard genome sequencing and annotation.</title>
        <authorList>
            <consortium name="The Broad Institute Genomics Platform"/>
            <consortium name="The Broad Institute Genome Sequencing Center for Infectious Disease"/>
            <person name="Wu L."/>
            <person name="Ma J."/>
        </authorList>
    </citation>
    <scope>NUCLEOTIDE SEQUENCE [LARGE SCALE GENOMIC DNA]</scope>
    <source>
        <strain evidence="2">CGMCC 1.7693</strain>
    </source>
</reference>
<sequence length="136" mass="15798">MTCLLSVEFKEIPENMSEIALMFKVYNWAAKEKITFNNVNHFIDTLYSKAKKYRSDRKELSINEFKKIVEEHSTETLDVEIIKATFENKFIKSSEILSVLGITQNDILKASFYLGFVIKRTINAIDSSNTLEILEF</sequence>
<name>A0ABQ2NY21_9BACI</name>
<gene>
    <name evidence="1" type="ORF">GCM10011346_32770</name>
</gene>
<proteinExistence type="predicted"/>
<dbReference type="Proteomes" id="UP000641206">
    <property type="component" value="Unassembled WGS sequence"/>
</dbReference>
<evidence type="ECO:0000313" key="1">
    <source>
        <dbReference type="EMBL" id="GGP13275.1"/>
    </source>
</evidence>
<dbReference type="EMBL" id="BMLW01000009">
    <property type="protein sequence ID" value="GGP13275.1"/>
    <property type="molecule type" value="Genomic_DNA"/>
</dbReference>
<accession>A0ABQ2NY21</accession>
<evidence type="ECO:0000313" key="2">
    <source>
        <dbReference type="Proteomes" id="UP000641206"/>
    </source>
</evidence>
<keyword evidence="2" id="KW-1185">Reference proteome</keyword>
<comment type="caution">
    <text evidence="1">The sequence shown here is derived from an EMBL/GenBank/DDBJ whole genome shotgun (WGS) entry which is preliminary data.</text>
</comment>
<organism evidence="1 2">
    <name type="scientific">Oceanobacillus neutriphilus</name>
    <dbReference type="NCBI Taxonomy" id="531815"/>
    <lineage>
        <taxon>Bacteria</taxon>
        <taxon>Bacillati</taxon>
        <taxon>Bacillota</taxon>
        <taxon>Bacilli</taxon>
        <taxon>Bacillales</taxon>
        <taxon>Bacillaceae</taxon>
        <taxon>Oceanobacillus</taxon>
    </lineage>
</organism>